<feature type="non-terminal residue" evidence="2">
    <location>
        <position position="1"/>
    </location>
</feature>
<organism evidence="2 3">
    <name type="scientific">Temnothorax longispinosus</name>
    <dbReference type="NCBI Taxonomy" id="300112"/>
    <lineage>
        <taxon>Eukaryota</taxon>
        <taxon>Metazoa</taxon>
        <taxon>Ecdysozoa</taxon>
        <taxon>Arthropoda</taxon>
        <taxon>Hexapoda</taxon>
        <taxon>Insecta</taxon>
        <taxon>Pterygota</taxon>
        <taxon>Neoptera</taxon>
        <taxon>Endopterygota</taxon>
        <taxon>Hymenoptera</taxon>
        <taxon>Apocrita</taxon>
        <taxon>Aculeata</taxon>
        <taxon>Formicoidea</taxon>
        <taxon>Formicidae</taxon>
        <taxon>Myrmicinae</taxon>
        <taxon>Temnothorax</taxon>
    </lineage>
</organism>
<proteinExistence type="predicted"/>
<comment type="caution">
    <text evidence="2">The sequence shown here is derived from an EMBL/GenBank/DDBJ whole genome shotgun (WGS) entry which is preliminary data.</text>
</comment>
<dbReference type="STRING" id="300112.A0A4S2KXJ0"/>
<protein>
    <recommendedName>
        <fullName evidence="1">Ig-like domain-containing protein</fullName>
    </recommendedName>
</protein>
<evidence type="ECO:0000313" key="3">
    <source>
        <dbReference type="Proteomes" id="UP000310200"/>
    </source>
</evidence>
<dbReference type="PROSITE" id="PS50835">
    <property type="entry name" value="IG_LIKE"/>
    <property type="match status" value="1"/>
</dbReference>
<name>A0A4S2KXJ0_9HYME</name>
<dbReference type="AlphaFoldDB" id="A0A4S2KXJ0"/>
<dbReference type="EMBL" id="QBLH01000537">
    <property type="protein sequence ID" value="TGZ54855.1"/>
    <property type="molecule type" value="Genomic_DNA"/>
</dbReference>
<evidence type="ECO:0000259" key="1">
    <source>
        <dbReference type="PROSITE" id="PS50835"/>
    </source>
</evidence>
<reference evidence="2 3" key="1">
    <citation type="journal article" date="2019" name="Philos. Trans. R. Soc. Lond., B, Biol. Sci.">
        <title>Ant behaviour and brain gene expression of defending hosts depend on the ecological success of the intruding social parasite.</title>
        <authorList>
            <person name="Kaur R."/>
            <person name="Stoldt M."/>
            <person name="Jongepier E."/>
            <person name="Feldmeyer B."/>
            <person name="Menzel F."/>
            <person name="Bornberg-Bauer E."/>
            <person name="Foitzik S."/>
        </authorList>
    </citation>
    <scope>NUCLEOTIDE SEQUENCE [LARGE SCALE GENOMIC DNA]</scope>
    <source>
        <tissue evidence="2">Whole body</tissue>
    </source>
</reference>
<dbReference type="PANTHER" id="PTHR23278">
    <property type="entry name" value="SIDESTEP PROTEIN"/>
    <property type="match status" value="1"/>
</dbReference>
<dbReference type="InterPro" id="IPR013151">
    <property type="entry name" value="Immunoglobulin_dom"/>
</dbReference>
<dbReference type="InterPro" id="IPR036179">
    <property type="entry name" value="Ig-like_dom_sf"/>
</dbReference>
<dbReference type="Pfam" id="PF00047">
    <property type="entry name" value="ig"/>
    <property type="match status" value="1"/>
</dbReference>
<dbReference type="SUPFAM" id="SSF48726">
    <property type="entry name" value="Immunoglobulin"/>
    <property type="match status" value="1"/>
</dbReference>
<sequence length="69" mass="7876">KPQPMVRWLINGRVKDEEYENNAGDVIENRLTLQPINRSDLGSNFTCEARNTDLVDPKETSISLDLNCK</sequence>
<dbReference type="Gene3D" id="2.60.40.10">
    <property type="entry name" value="Immunoglobulins"/>
    <property type="match status" value="1"/>
</dbReference>
<evidence type="ECO:0000313" key="2">
    <source>
        <dbReference type="EMBL" id="TGZ54855.1"/>
    </source>
</evidence>
<accession>A0A4S2KXJ0</accession>
<gene>
    <name evidence="2" type="ORF">DBV15_01947</name>
</gene>
<keyword evidence="3" id="KW-1185">Reference proteome</keyword>
<dbReference type="PANTHER" id="PTHR23278:SF31">
    <property type="entry name" value="SIDESTEP II, ISOFORM A"/>
    <property type="match status" value="1"/>
</dbReference>
<dbReference type="InterPro" id="IPR007110">
    <property type="entry name" value="Ig-like_dom"/>
</dbReference>
<feature type="domain" description="Ig-like" evidence="1">
    <location>
        <begin position="1"/>
        <end position="63"/>
    </location>
</feature>
<dbReference type="Proteomes" id="UP000310200">
    <property type="component" value="Unassembled WGS sequence"/>
</dbReference>
<dbReference type="InterPro" id="IPR013783">
    <property type="entry name" value="Ig-like_fold"/>
</dbReference>